<evidence type="ECO:0000256" key="1">
    <source>
        <dbReference type="SAM" id="MobiDB-lite"/>
    </source>
</evidence>
<accession>A0ABU1ZUY9</accession>
<proteinExistence type="predicted"/>
<name>A0ABU1ZUY9_9CORY</name>
<dbReference type="Proteomes" id="UP001180840">
    <property type="component" value="Unassembled WGS sequence"/>
</dbReference>
<dbReference type="RefSeq" id="WP_290197738.1">
    <property type="nucleotide sequence ID" value="NZ_CP047654.1"/>
</dbReference>
<gene>
    <name evidence="2" type="ORF">J2S39_000417</name>
</gene>
<evidence type="ECO:0000313" key="3">
    <source>
        <dbReference type="Proteomes" id="UP001180840"/>
    </source>
</evidence>
<comment type="caution">
    <text evidence="2">The sequence shown here is derived from an EMBL/GenBank/DDBJ whole genome shotgun (WGS) entry which is preliminary data.</text>
</comment>
<organism evidence="2 3">
    <name type="scientific">Corynebacterium guangdongense</name>
    <dbReference type="NCBI Taxonomy" id="1783348"/>
    <lineage>
        <taxon>Bacteria</taxon>
        <taxon>Bacillati</taxon>
        <taxon>Actinomycetota</taxon>
        <taxon>Actinomycetes</taxon>
        <taxon>Mycobacteriales</taxon>
        <taxon>Corynebacteriaceae</taxon>
        <taxon>Corynebacterium</taxon>
    </lineage>
</organism>
<evidence type="ECO:0000313" key="2">
    <source>
        <dbReference type="EMBL" id="MDR7328741.1"/>
    </source>
</evidence>
<sequence length="60" mass="6886">MHINDSAARRARRRGVDTMEITPRRLATARRLGNTPAKVIRESWETVLQAIDDSAQTLRR</sequence>
<feature type="region of interest" description="Disordered" evidence="1">
    <location>
        <begin position="1"/>
        <end position="20"/>
    </location>
</feature>
<protein>
    <submittedName>
        <fullName evidence="2">Uncharacterized protein</fullName>
    </submittedName>
</protein>
<keyword evidence="3" id="KW-1185">Reference proteome</keyword>
<reference evidence="2" key="1">
    <citation type="submission" date="2023-07" db="EMBL/GenBank/DDBJ databases">
        <title>Sequencing the genomes of 1000 actinobacteria strains.</title>
        <authorList>
            <person name="Klenk H.-P."/>
        </authorList>
    </citation>
    <scope>NUCLEOTIDE SEQUENCE</scope>
    <source>
        <strain evidence="2">DSM 107476</strain>
    </source>
</reference>
<dbReference type="EMBL" id="JAVDXZ010000001">
    <property type="protein sequence ID" value="MDR7328741.1"/>
    <property type="molecule type" value="Genomic_DNA"/>
</dbReference>